<protein>
    <recommendedName>
        <fullName evidence="3">TOD1/MUCI70 glycosyltransferase-like domain-containing protein</fullName>
    </recommendedName>
</protein>
<feature type="compositionally biased region" description="Basic residues" evidence="1">
    <location>
        <begin position="324"/>
        <end position="334"/>
    </location>
</feature>
<reference evidence="4 5" key="1">
    <citation type="submission" date="2021-07" db="EMBL/GenBank/DDBJ databases">
        <title>The Aristolochia fimbriata genome: insights into angiosperm evolution, floral development and chemical biosynthesis.</title>
        <authorList>
            <person name="Jiao Y."/>
        </authorList>
    </citation>
    <scope>NUCLEOTIDE SEQUENCE [LARGE SCALE GENOMIC DNA]</scope>
    <source>
        <strain evidence="4">IBCAS-2021</strain>
        <tissue evidence="4">Leaf</tissue>
    </source>
</reference>
<keyword evidence="2" id="KW-1133">Transmembrane helix</keyword>
<feature type="domain" description="TOD1/MUCI70 glycosyltransferase-like" evidence="3">
    <location>
        <begin position="364"/>
        <end position="683"/>
    </location>
</feature>
<dbReference type="Pfam" id="PF04765">
    <property type="entry name" value="TOD1_MUCI70"/>
    <property type="match status" value="1"/>
</dbReference>
<dbReference type="EMBL" id="JAINDJ010000006">
    <property type="protein sequence ID" value="KAG9444114.1"/>
    <property type="molecule type" value="Genomic_DNA"/>
</dbReference>
<feature type="compositionally biased region" description="Basic and acidic residues" evidence="1">
    <location>
        <begin position="249"/>
        <end position="269"/>
    </location>
</feature>
<evidence type="ECO:0000256" key="1">
    <source>
        <dbReference type="SAM" id="MobiDB-lite"/>
    </source>
</evidence>
<keyword evidence="2" id="KW-0812">Transmembrane</keyword>
<feature type="compositionally biased region" description="Basic and acidic residues" evidence="1">
    <location>
        <begin position="217"/>
        <end position="232"/>
    </location>
</feature>
<proteinExistence type="predicted"/>
<keyword evidence="2" id="KW-0472">Membrane</keyword>
<feature type="transmembrane region" description="Helical" evidence="2">
    <location>
        <begin position="52"/>
        <end position="75"/>
    </location>
</feature>
<feature type="region of interest" description="Disordered" evidence="1">
    <location>
        <begin position="130"/>
        <end position="171"/>
    </location>
</feature>
<organism evidence="4 5">
    <name type="scientific">Aristolochia fimbriata</name>
    <name type="common">White veined hardy Dutchman's pipe vine</name>
    <dbReference type="NCBI Taxonomy" id="158543"/>
    <lineage>
        <taxon>Eukaryota</taxon>
        <taxon>Viridiplantae</taxon>
        <taxon>Streptophyta</taxon>
        <taxon>Embryophyta</taxon>
        <taxon>Tracheophyta</taxon>
        <taxon>Spermatophyta</taxon>
        <taxon>Magnoliopsida</taxon>
        <taxon>Magnoliidae</taxon>
        <taxon>Piperales</taxon>
        <taxon>Aristolochiaceae</taxon>
        <taxon>Aristolochia</taxon>
    </lineage>
</organism>
<accession>A0AAV7E7G4</accession>
<name>A0AAV7E7G4_ARIFI</name>
<comment type="caution">
    <text evidence="4">The sequence shown here is derived from an EMBL/GenBank/DDBJ whole genome shotgun (WGS) entry which is preliminary data.</text>
</comment>
<evidence type="ECO:0000313" key="5">
    <source>
        <dbReference type="Proteomes" id="UP000825729"/>
    </source>
</evidence>
<feature type="compositionally biased region" description="Polar residues" evidence="1">
    <location>
        <begin position="291"/>
        <end position="301"/>
    </location>
</feature>
<feature type="compositionally biased region" description="Acidic residues" evidence="1">
    <location>
        <begin position="237"/>
        <end position="247"/>
    </location>
</feature>
<dbReference type="AlphaFoldDB" id="A0AAV7E7G4"/>
<dbReference type="PANTHER" id="PTHR12956:SF24">
    <property type="entry name" value="TRANSMEMBRANE PROTEIN (DUF616)"/>
    <property type="match status" value="1"/>
</dbReference>
<evidence type="ECO:0000256" key="2">
    <source>
        <dbReference type="SAM" id="Phobius"/>
    </source>
</evidence>
<evidence type="ECO:0000313" key="4">
    <source>
        <dbReference type="EMBL" id="KAG9444114.1"/>
    </source>
</evidence>
<feature type="region of interest" description="Disordered" evidence="1">
    <location>
        <begin position="213"/>
        <end position="269"/>
    </location>
</feature>
<dbReference type="PANTHER" id="PTHR12956">
    <property type="entry name" value="ALKALINE CERAMIDASE-RELATED"/>
    <property type="match status" value="1"/>
</dbReference>
<dbReference type="InterPro" id="IPR006852">
    <property type="entry name" value="TOD1_MUCI70"/>
</dbReference>
<dbReference type="Proteomes" id="UP000825729">
    <property type="component" value="Unassembled WGS sequence"/>
</dbReference>
<dbReference type="InterPro" id="IPR048354">
    <property type="entry name" value="TOD1_MUCI70_glycTrfase_dom"/>
</dbReference>
<sequence>MAQYRQSGVERFGVRGQDYHLGNGGADQIGLVGFRVPHKHGRIRRFARSGRSWKVSITAVVVILGLVLVITFFAYNYISGDKEFDGDDVTQGSEMEGLQHSTRTRSYKVLKFGQGSVHHGRDSRYWDRDDRRRDKEYDEDASELNTNDKTDESTSKSNVLEGDKSKRRKFLPSDTVKHLSNLRTTGLYNEAGRDELKHYEKEYEASLKIVGQSGVDSSHDHNISSDEDKDIQNGEVDSFDEYDDGIDLQDSRAEESYDGIHENDDKADARKDQAGENLEEFFASKSEKDPSTPSKKLNGVQSEARESNIDIESSKKSSSDKKSDSRRRGKKRKYSSSSCEMKFLNSTAQLVEPLQSRKFTRFSLQYAETEDHSPGVENWEPRFGGHQSLQEREESFYARDQKINCGFVKGPKESPSTGFDLAEDDIKFMHSCHIAVSSCIFGSSDNLRSPTNKMVTRSSRKIVCFVMFVDESTLQTLVAEGQMIDRSGFIGLWKIVVVKNLPYDDMRRVGKIPKFLTHRLFPSARYSIWLDSKLRLQKDPLLILEYFLWRKNYEYAISNHYDRHCLWEEVAQNKKLNKFNHTIIDQQFEFYRADGLKRFNVSDPNKLLPSYVPEGSFIVRAHTPMSNLFSCLWFNEVDRFTPRDQLSFAYTYLKLRRMNPEKPLYLNMFKDCERRSIAKLFHHRPDDKRTLQSQAAE</sequence>
<evidence type="ECO:0000259" key="3">
    <source>
        <dbReference type="Pfam" id="PF04765"/>
    </source>
</evidence>
<gene>
    <name evidence="4" type="ORF">H6P81_015454</name>
</gene>
<keyword evidence="5" id="KW-1185">Reference proteome</keyword>
<feature type="region of interest" description="Disordered" evidence="1">
    <location>
        <begin position="282"/>
        <end position="334"/>
    </location>
</feature>
<feature type="compositionally biased region" description="Basic and acidic residues" evidence="1">
    <location>
        <begin position="303"/>
        <end position="323"/>
    </location>
</feature>